<keyword evidence="1" id="KW-0732">Signal</keyword>
<dbReference type="PANTHER" id="PTHR48098:SF1">
    <property type="entry name" value="DIACYLGLYCEROL ACYLTRANSFERASE_MYCOLYLTRANSFERASE AG85A"/>
    <property type="match status" value="1"/>
</dbReference>
<sequence length="273" mass="31183">MNWNSFVFVILLTLYSASVFGAQVDTLVVESKVMDKNITNIVIVPESNTHTDIKLPVLYLLHGYSGNAFDWINNVPHIKDYADAYNMIVVCPDGGYSSWYFDSPIDVSSQYETYITLELIEAVDDKYNTDVSSKARGISGLSMGGHGALYLAFKHTSLYGAAGSMSGGVDFRPFSDNWEIAKRLGEYNTHQTLWDENTVVNMIPMVIGKNLKLIIDCGIDDFFYMVNQQLHQKLLDNKVEHDYIERPGDHSWEYWKGSIHYHMLFFYLYFNQA</sequence>
<feature type="signal peptide" evidence="1">
    <location>
        <begin position="1"/>
        <end position="21"/>
    </location>
</feature>
<dbReference type="InterPro" id="IPR029058">
    <property type="entry name" value="AB_hydrolase_fold"/>
</dbReference>
<evidence type="ECO:0000313" key="2">
    <source>
        <dbReference type="EMBL" id="MBK3519151.1"/>
    </source>
</evidence>
<dbReference type="Gene3D" id="3.40.50.1820">
    <property type="entry name" value="alpha/beta hydrolase"/>
    <property type="match status" value="1"/>
</dbReference>
<evidence type="ECO:0000313" key="3">
    <source>
        <dbReference type="Proteomes" id="UP000605676"/>
    </source>
</evidence>
<dbReference type="InterPro" id="IPR050583">
    <property type="entry name" value="Mycobacterial_A85_antigen"/>
</dbReference>
<dbReference type="InterPro" id="IPR000801">
    <property type="entry name" value="Esterase-like"/>
</dbReference>
<proteinExistence type="predicted"/>
<name>A0ABS1HNE1_9BACT</name>
<keyword evidence="3" id="KW-1185">Reference proteome</keyword>
<dbReference type="SUPFAM" id="SSF53474">
    <property type="entry name" value="alpha/beta-Hydrolases"/>
    <property type="match status" value="1"/>
</dbReference>
<accession>A0ABS1HNE1</accession>
<comment type="caution">
    <text evidence="2">The sequence shown here is derived from an EMBL/GenBank/DDBJ whole genome shotgun (WGS) entry which is preliminary data.</text>
</comment>
<protein>
    <submittedName>
        <fullName evidence="2">Esterase family protein</fullName>
    </submittedName>
</protein>
<dbReference type="Proteomes" id="UP000605676">
    <property type="component" value="Unassembled WGS sequence"/>
</dbReference>
<dbReference type="Pfam" id="PF00756">
    <property type="entry name" value="Esterase"/>
    <property type="match status" value="1"/>
</dbReference>
<gene>
    <name evidence="2" type="ORF">JIV24_17515</name>
</gene>
<dbReference type="PANTHER" id="PTHR48098">
    <property type="entry name" value="ENTEROCHELIN ESTERASE-RELATED"/>
    <property type="match status" value="1"/>
</dbReference>
<dbReference type="RefSeq" id="WP_200466372.1">
    <property type="nucleotide sequence ID" value="NZ_JAENRR010000055.1"/>
</dbReference>
<organism evidence="2 3">
    <name type="scientific">Carboxylicivirga marina</name>
    <dbReference type="NCBI Taxonomy" id="2800988"/>
    <lineage>
        <taxon>Bacteria</taxon>
        <taxon>Pseudomonadati</taxon>
        <taxon>Bacteroidota</taxon>
        <taxon>Bacteroidia</taxon>
        <taxon>Marinilabiliales</taxon>
        <taxon>Marinilabiliaceae</taxon>
        <taxon>Carboxylicivirga</taxon>
    </lineage>
</organism>
<feature type="chain" id="PRO_5045327238" evidence="1">
    <location>
        <begin position="22"/>
        <end position="273"/>
    </location>
</feature>
<reference evidence="2 3" key="1">
    <citation type="submission" date="2021-01" db="EMBL/GenBank/DDBJ databases">
        <title>Carboxyliciviraga sp.nov., isolated from coastal sediments.</title>
        <authorList>
            <person name="Lu D."/>
            <person name="Zhang T."/>
        </authorList>
    </citation>
    <scope>NUCLEOTIDE SEQUENCE [LARGE SCALE GENOMIC DNA]</scope>
    <source>
        <strain evidence="2 3">N1Y132</strain>
    </source>
</reference>
<dbReference type="EMBL" id="JAENRR010000055">
    <property type="protein sequence ID" value="MBK3519151.1"/>
    <property type="molecule type" value="Genomic_DNA"/>
</dbReference>
<evidence type="ECO:0000256" key="1">
    <source>
        <dbReference type="SAM" id="SignalP"/>
    </source>
</evidence>